<sequence length="136" mass="15020">MEITLTRIAKKDGYTIGRLAIGGQYFCDTLEPQWRNLAGGVAKVPGRTAIGEGAYPVVITKSPRFRRWLPLLLGVPRFSGIRIHAGNTADDTEGCILVGWNRLRGRLVNSRSALTLLMNRMVEALARGEKIVIEVM</sequence>
<comment type="caution">
    <text evidence="2">The sequence shown here is derived from an EMBL/GenBank/DDBJ whole genome shotgun (WGS) entry which is preliminary data.</text>
</comment>
<accession>A0ABX2ATW0</accession>
<gene>
    <name evidence="2" type="ORF">HPS55_00580</name>
</gene>
<keyword evidence="3" id="KW-1185">Reference proteome</keyword>
<protein>
    <recommendedName>
        <fullName evidence="1">DUF5675 domain-containing protein</fullName>
    </recommendedName>
</protein>
<dbReference type="EMBL" id="JABKKE010000001">
    <property type="protein sequence ID" value="NPE12842.1"/>
    <property type="molecule type" value="Genomic_DNA"/>
</dbReference>
<evidence type="ECO:0000259" key="1">
    <source>
        <dbReference type="Pfam" id="PF18925"/>
    </source>
</evidence>
<dbReference type="RefSeq" id="WP_172173504.1">
    <property type="nucleotide sequence ID" value="NZ_CASGKG010000043.1"/>
</dbReference>
<dbReference type="GeneID" id="82156250"/>
<dbReference type="Pfam" id="PF18925">
    <property type="entry name" value="DUF5675"/>
    <property type="match status" value="1"/>
</dbReference>
<dbReference type="Proteomes" id="UP001193734">
    <property type="component" value="Unassembled WGS sequence"/>
</dbReference>
<dbReference type="InterPro" id="IPR043732">
    <property type="entry name" value="DUF5675"/>
</dbReference>
<proteinExistence type="predicted"/>
<feature type="domain" description="DUF5675" evidence="1">
    <location>
        <begin position="4"/>
        <end position="121"/>
    </location>
</feature>
<evidence type="ECO:0000313" key="2">
    <source>
        <dbReference type="EMBL" id="NPE12842.1"/>
    </source>
</evidence>
<evidence type="ECO:0000313" key="3">
    <source>
        <dbReference type="Proteomes" id="UP001193734"/>
    </source>
</evidence>
<organism evidence="2 3">
    <name type="scientific">Xylanibacter rodentium</name>
    <dbReference type="NCBI Taxonomy" id="2736289"/>
    <lineage>
        <taxon>Bacteria</taxon>
        <taxon>Pseudomonadati</taxon>
        <taxon>Bacteroidota</taxon>
        <taxon>Bacteroidia</taxon>
        <taxon>Bacteroidales</taxon>
        <taxon>Prevotellaceae</taxon>
        <taxon>Xylanibacter</taxon>
    </lineage>
</organism>
<reference evidence="2 3" key="1">
    <citation type="submission" date="2020-05" db="EMBL/GenBank/DDBJ databases">
        <title>Distinct polysaccharide utilization as determinants for interspecies competition between intestinal Prevotella spp.</title>
        <authorList>
            <person name="Galvez E.J.C."/>
            <person name="Iljazovic A."/>
            <person name="Strowig T."/>
        </authorList>
    </citation>
    <scope>NUCLEOTIDE SEQUENCE [LARGE SCALE GENOMIC DNA]</scope>
    <source>
        <strain evidence="2 3">PROD</strain>
    </source>
</reference>
<name>A0ABX2ATW0_9BACT</name>